<dbReference type="PANTHER" id="PTHR30290:SF65">
    <property type="entry name" value="MONOACYL PHOSPHATIDYLINOSITOL TETRAMANNOSIDE-BINDING PROTEIN LPQW-RELATED"/>
    <property type="match status" value="1"/>
</dbReference>
<dbReference type="CDD" id="cd08501">
    <property type="entry name" value="PBP2_Lpqw"/>
    <property type="match status" value="1"/>
</dbReference>
<dbReference type="Gene3D" id="3.90.76.10">
    <property type="entry name" value="Dipeptide-binding Protein, Domain 1"/>
    <property type="match status" value="1"/>
</dbReference>
<dbReference type="PROSITE" id="PS51257">
    <property type="entry name" value="PROKAR_LIPOPROTEIN"/>
    <property type="match status" value="1"/>
</dbReference>
<name>A0ABP9GD42_9ACTN</name>
<protein>
    <submittedName>
        <fullName evidence="3">ABC transporter family substrate-binding protein</fullName>
    </submittedName>
</protein>
<feature type="chain" id="PRO_5046067886" evidence="1">
    <location>
        <begin position="23"/>
        <end position="572"/>
    </location>
</feature>
<proteinExistence type="predicted"/>
<dbReference type="PANTHER" id="PTHR30290">
    <property type="entry name" value="PERIPLASMIC BINDING COMPONENT OF ABC TRANSPORTER"/>
    <property type="match status" value="1"/>
</dbReference>
<dbReference type="Proteomes" id="UP001499993">
    <property type="component" value="Unassembled WGS sequence"/>
</dbReference>
<dbReference type="EMBL" id="BAABIK010000005">
    <property type="protein sequence ID" value="GAA4934413.1"/>
    <property type="molecule type" value="Genomic_DNA"/>
</dbReference>
<keyword evidence="1" id="KW-0732">Signal</keyword>
<evidence type="ECO:0000313" key="3">
    <source>
        <dbReference type="EMBL" id="GAA4934413.1"/>
    </source>
</evidence>
<accession>A0ABP9GD42</accession>
<dbReference type="RefSeq" id="WP_345555881.1">
    <property type="nucleotide sequence ID" value="NZ_BAABIK010000005.1"/>
</dbReference>
<dbReference type="SUPFAM" id="SSF53850">
    <property type="entry name" value="Periplasmic binding protein-like II"/>
    <property type="match status" value="1"/>
</dbReference>
<dbReference type="InterPro" id="IPR000914">
    <property type="entry name" value="SBP_5_dom"/>
</dbReference>
<dbReference type="Pfam" id="PF00496">
    <property type="entry name" value="SBP_bac_5"/>
    <property type="match status" value="1"/>
</dbReference>
<evidence type="ECO:0000256" key="1">
    <source>
        <dbReference type="SAM" id="SignalP"/>
    </source>
</evidence>
<feature type="signal peptide" evidence="1">
    <location>
        <begin position="1"/>
        <end position="22"/>
    </location>
</feature>
<comment type="caution">
    <text evidence="3">The sequence shown here is derived from an EMBL/GenBank/DDBJ whole genome shotgun (WGS) entry which is preliminary data.</text>
</comment>
<dbReference type="InterPro" id="IPR039424">
    <property type="entry name" value="SBP_5"/>
</dbReference>
<dbReference type="Gene3D" id="3.40.190.10">
    <property type="entry name" value="Periplasmic binding protein-like II"/>
    <property type="match status" value="1"/>
</dbReference>
<dbReference type="InterPro" id="IPR030678">
    <property type="entry name" value="Peptide/Ni-bd"/>
</dbReference>
<keyword evidence="4" id="KW-1185">Reference proteome</keyword>
<gene>
    <name evidence="3" type="ORF">GCM10023224_13720</name>
</gene>
<evidence type="ECO:0000313" key="4">
    <source>
        <dbReference type="Proteomes" id="UP001499993"/>
    </source>
</evidence>
<evidence type="ECO:0000259" key="2">
    <source>
        <dbReference type="Pfam" id="PF00496"/>
    </source>
</evidence>
<feature type="domain" description="Solute-binding protein family 5" evidence="2">
    <location>
        <begin position="111"/>
        <end position="481"/>
    </location>
</feature>
<sequence length="572" mass="63312">MRIRRAAKVGAPLVALALMAGACGGGGDEGSENKETLADIPAIDINKTDRSELKDGGTFHWGINEYPPQYQVHHTQGNLANAERIASAVLPQAHYFDKSGEPHPDKDYVLSSEISEDGTELTFELNPDAVWSTGDSITWEDYAAQAETVGGHRDNTDKFDIGDTTGYERITDVEKGESKFEVVFTFKKPFAEWPRLFDALYPKRYMEDPKKFNEAYKKAFPVTAGPFGDVEFDDTAQTVTVNRNEDWWGDPAKLDSIVYHTYGNDALAGVMNNGEIDGFYLGYDAAAYDQLKDADGVRLTKAIDNAYRHMTFNGGEGRLLSDVKVRNALVHAIDRSQMAKATLSGVNWTTDPTVNRLLRSTQTGFQDNSEGYGEYDPEKAAEMLDKAGWTQEAEGKVRTKDGEKLQLEWVIPSDLQNTADEAEIAKAQLKEVGVGVNIKTVPINSFFPEYIVPGNYDATTFVYSSTNPYAGYYAENFTGPVGETEDGEPNWGNNLHFFTTDEINAAFEELSTLTDPQEYAAKANEIDRLLWEQSMAVPLFQRPGLYAVSPDIANWGANGLASIHYEDIGITK</sequence>
<organism evidence="3 4">
    <name type="scientific">Streptomonospora halophila</name>
    <dbReference type="NCBI Taxonomy" id="427369"/>
    <lineage>
        <taxon>Bacteria</taxon>
        <taxon>Bacillati</taxon>
        <taxon>Actinomycetota</taxon>
        <taxon>Actinomycetes</taxon>
        <taxon>Streptosporangiales</taxon>
        <taxon>Nocardiopsidaceae</taxon>
        <taxon>Streptomonospora</taxon>
    </lineage>
</organism>
<reference evidence="4" key="1">
    <citation type="journal article" date="2019" name="Int. J. Syst. Evol. Microbiol.">
        <title>The Global Catalogue of Microorganisms (GCM) 10K type strain sequencing project: providing services to taxonomists for standard genome sequencing and annotation.</title>
        <authorList>
            <consortium name="The Broad Institute Genomics Platform"/>
            <consortium name="The Broad Institute Genome Sequencing Center for Infectious Disease"/>
            <person name="Wu L."/>
            <person name="Ma J."/>
        </authorList>
    </citation>
    <scope>NUCLEOTIDE SEQUENCE [LARGE SCALE GENOMIC DNA]</scope>
    <source>
        <strain evidence="4">JCM 18123</strain>
    </source>
</reference>
<dbReference type="Gene3D" id="3.10.105.10">
    <property type="entry name" value="Dipeptide-binding Protein, Domain 3"/>
    <property type="match status" value="1"/>
</dbReference>
<dbReference type="PIRSF" id="PIRSF002741">
    <property type="entry name" value="MppA"/>
    <property type="match status" value="1"/>
</dbReference>